<dbReference type="InterPro" id="IPR042100">
    <property type="entry name" value="Bug_dom1"/>
</dbReference>
<dbReference type="PIRSF" id="PIRSF017082">
    <property type="entry name" value="YflP"/>
    <property type="match status" value="1"/>
</dbReference>
<dbReference type="CDD" id="cd13578">
    <property type="entry name" value="PBP2_Bug27"/>
    <property type="match status" value="1"/>
</dbReference>
<dbReference type="InterPro" id="IPR005064">
    <property type="entry name" value="BUG"/>
</dbReference>
<dbReference type="PANTHER" id="PTHR42928">
    <property type="entry name" value="TRICARBOXYLATE-BINDING PROTEIN"/>
    <property type="match status" value="1"/>
</dbReference>
<evidence type="ECO:0000313" key="3">
    <source>
        <dbReference type="Proteomes" id="UP000060602"/>
    </source>
</evidence>
<dbReference type="SUPFAM" id="SSF53850">
    <property type="entry name" value="Periplasmic binding protein-like II"/>
    <property type="match status" value="1"/>
</dbReference>
<evidence type="ECO:0000256" key="1">
    <source>
        <dbReference type="ARBA" id="ARBA00006987"/>
    </source>
</evidence>
<dbReference type="Pfam" id="PF03401">
    <property type="entry name" value="TctC"/>
    <property type="match status" value="1"/>
</dbReference>
<dbReference type="Gene3D" id="3.40.190.10">
    <property type="entry name" value="Periplasmic binding protein-like II"/>
    <property type="match status" value="1"/>
</dbReference>
<organism evidence="2 3">
    <name type="scientific">Alcaligenes xylosoxydans xylosoxydans</name>
    <name type="common">Achromobacter xylosoxidans</name>
    <dbReference type="NCBI Taxonomy" id="85698"/>
    <lineage>
        <taxon>Bacteria</taxon>
        <taxon>Pseudomonadati</taxon>
        <taxon>Pseudomonadota</taxon>
        <taxon>Betaproteobacteria</taxon>
        <taxon>Burkholderiales</taxon>
        <taxon>Alcaligenaceae</taxon>
        <taxon>Achromobacter</taxon>
    </lineage>
</organism>
<dbReference type="Proteomes" id="UP000060602">
    <property type="component" value="Chromosome"/>
</dbReference>
<reference evidence="3" key="1">
    <citation type="submission" date="2015-12" db="EMBL/GenBank/DDBJ databases">
        <title>FDA dAtabase for Regulatory Grade micrObial Sequences (FDA-ARGOS): Supporting development and validation of Infectious Disease Dx tests.</title>
        <authorList>
            <person name="Case J."/>
            <person name="Tallon L."/>
            <person name="Sadzewicz L."/>
            <person name="Sengamalay N."/>
            <person name="Ott S."/>
            <person name="Godinez A."/>
            <person name="Nagaraj S."/>
            <person name="Nadendla S."/>
            <person name="Sichtig H."/>
        </authorList>
    </citation>
    <scope>NUCLEOTIDE SEQUENCE [LARGE SCALE GENOMIC DNA]</scope>
    <source>
        <strain evidence="3">FDAARGOS_147</strain>
    </source>
</reference>
<dbReference type="Gene3D" id="3.40.190.150">
    <property type="entry name" value="Bordetella uptake gene, domain 1"/>
    <property type="match status" value="1"/>
</dbReference>
<name>A0A0X8P109_ALCXX</name>
<protein>
    <submittedName>
        <fullName evidence="2">ABC transporter substrate-binding protein</fullName>
    </submittedName>
</protein>
<dbReference type="EMBL" id="CP014060">
    <property type="protein sequence ID" value="AMG37915.2"/>
    <property type="molecule type" value="Genomic_DNA"/>
</dbReference>
<accession>A0A0X8P109</accession>
<sequence>MCPPGLGCSRCCSEPEATPLRSDIHDRAARKFYQQGEVMNAAFIRSCCLAFGAAALAAAALPARAEWPDKVIRIVVPFAAGGSTDLIARKIAEGLGQRLSANVIVENRPGAGGTVGTEYVARQPADGYTILMGSVSTHGSAPCVYTKLPYDALKDFTPLTVVATIPNVMSVNKSVPASNLREFVALLKKEPEKYSFASNGQGTSNHLAAELFKSTAGVSMVHVPYRGSGPALIDLVGGQINMMMDVVMTSYPYIKDGKIKALAVTSPQRSPMLPDVPTVAESGYPGYEAMVWFGMLAPAKLPEPLRAKLTDALVQTLHAPAMKTYLEQQGAQVSDVAGPAFGTMIKSEIDKWCGVVKQAGIKLD</sequence>
<dbReference type="AlphaFoldDB" id="A0A0X8P109"/>
<dbReference type="PANTHER" id="PTHR42928:SF5">
    <property type="entry name" value="BLR1237 PROTEIN"/>
    <property type="match status" value="1"/>
</dbReference>
<evidence type="ECO:0000313" key="2">
    <source>
        <dbReference type="EMBL" id="AMG37915.2"/>
    </source>
</evidence>
<comment type="similarity">
    <text evidence="1">Belongs to the UPF0065 (bug) family.</text>
</comment>
<gene>
    <name evidence="2" type="ORF">AL504_19010</name>
</gene>
<proteinExistence type="inferred from homology"/>